<keyword evidence="3" id="KW-1185">Reference proteome</keyword>
<comment type="caution">
    <text evidence="2">The sequence shown here is derived from an EMBL/GenBank/DDBJ whole genome shotgun (WGS) entry which is preliminary data.</text>
</comment>
<dbReference type="AlphaFoldDB" id="A0AAV0CRA5"/>
<evidence type="ECO:0000313" key="3">
    <source>
        <dbReference type="Proteomes" id="UP001152523"/>
    </source>
</evidence>
<dbReference type="EMBL" id="CAMAPF010000033">
    <property type="protein sequence ID" value="CAH9079445.1"/>
    <property type="molecule type" value="Genomic_DNA"/>
</dbReference>
<evidence type="ECO:0000313" key="2">
    <source>
        <dbReference type="EMBL" id="CAH9079445.1"/>
    </source>
</evidence>
<keyword evidence="1" id="KW-0732">Signal</keyword>
<name>A0AAV0CRA5_9ASTE</name>
<dbReference type="Proteomes" id="UP001152523">
    <property type="component" value="Unassembled WGS sequence"/>
</dbReference>
<reference evidence="2" key="1">
    <citation type="submission" date="2022-07" db="EMBL/GenBank/DDBJ databases">
        <authorList>
            <person name="Macas J."/>
            <person name="Novak P."/>
            <person name="Neumann P."/>
        </authorList>
    </citation>
    <scope>NUCLEOTIDE SEQUENCE</scope>
</reference>
<evidence type="ECO:0000256" key="1">
    <source>
        <dbReference type="SAM" id="SignalP"/>
    </source>
</evidence>
<gene>
    <name evidence="2" type="ORF">CEPIT_LOCUS6925</name>
</gene>
<feature type="signal peptide" evidence="1">
    <location>
        <begin position="1"/>
        <end position="38"/>
    </location>
</feature>
<organism evidence="2 3">
    <name type="scientific">Cuscuta epithymum</name>
    <dbReference type="NCBI Taxonomy" id="186058"/>
    <lineage>
        <taxon>Eukaryota</taxon>
        <taxon>Viridiplantae</taxon>
        <taxon>Streptophyta</taxon>
        <taxon>Embryophyta</taxon>
        <taxon>Tracheophyta</taxon>
        <taxon>Spermatophyta</taxon>
        <taxon>Magnoliopsida</taxon>
        <taxon>eudicotyledons</taxon>
        <taxon>Gunneridae</taxon>
        <taxon>Pentapetalae</taxon>
        <taxon>asterids</taxon>
        <taxon>lamiids</taxon>
        <taxon>Solanales</taxon>
        <taxon>Convolvulaceae</taxon>
        <taxon>Cuscuteae</taxon>
        <taxon>Cuscuta</taxon>
        <taxon>Cuscuta subgen. Cuscuta</taxon>
    </lineage>
</organism>
<proteinExistence type="predicted"/>
<feature type="chain" id="PRO_5043437773" evidence="1">
    <location>
        <begin position="39"/>
        <end position="61"/>
    </location>
</feature>
<accession>A0AAV0CRA5</accession>
<protein>
    <submittedName>
        <fullName evidence="2">Uncharacterized protein</fullName>
    </submittedName>
</protein>
<sequence>MSTVVHLMYRRNPRHGRSTVFHVLLLLLKSLLLKRIDTRVMVWMFENKSYFRKSRSQNIPN</sequence>